<dbReference type="PANTHER" id="PTHR30032">
    <property type="entry name" value="N-ACETYLMURAMOYL-L-ALANINE AMIDASE-RELATED"/>
    <property type="match status" value="1"/>
</dbReference>
<dbReference type="InterPro" id="IPR013693">
    <property type="entry name" value="SpoIID/LytB_N"/>
</dbReference>
<dbReference type="InterPro" id="IPR013486">
    <property type="entry name" value="SpoIID/LytB"/>
</dbReference>
<dbReference type="Proteomes" id="UP000658720">
    <property type="component" value="Unassembled WGS sequence"/>
</dbReference>
<evidence type="ECO:0000313" key="2">
    <source>
        <dbReference type="EMBL" id="MBE9255039.1"/>
    </source>
</evidence>
<comment type="caution">
    <text evidence="2">The sequence shown here is derived from an EMBL/GenBank/DDBJ whole genome shotgun (WGS) entry which is preliminary data.</text>
</comment>
<keyword evidence="3" id="KW-1185">Reference proteome</keyword>
<proteinExistence type="predicted"/>
<reference evidence="2 3" key="1">
    <citation type="submission" date="2020-10" db="EMBL/GenBank/DDBJ databases">
        <authorList>
            <person name="Castelo-Branco R."/>
            <person name="Eusebio N."/>
            <person name="Adriana R."/>
            <person name="Vieira A."/>
            <person name="Brugerolle De Fraissinette N."/>
            <person name="Rezende De Castro R."/>
            <person name="Schneider M.P."/>
            <person name="Vasconcelos V."/>
            <person name="Leao P.N."/>
        </authorList>
    </citation>
    <scope>NUCLEOTIDE SEQUENCE [LARGE SCALE GENOMIC DNA]</scope>
    <source>
        <strain evidence="2 3">LEGE 00031</strain>
    </source>
</reference>
<sequence length="535" mass="59442">MFISPPRNLLKVAVQRVGGFVIALGLVAGGALPSLAKDVLLQVGVVQRFGDEDRDQLTISGVGNDDLTFTAVNNQGERVTLQSKQGTIAIGRRAVPRKLAEVLVLGDHATFETAEDDALRWQAQGIAVEVTQPGRWQVWAKRDVYDSPLVRRWLLADLKKQGYQLPYLESVLLDSKPQAMVVINGQSYPADQLTITAAKNQIQVTEGEKKFVYGGWLQLQPNSYGNYTLVNHVPLETYLRGVVPHEIGPGAPPTAAKAQTIIARTYALQNRRRFAADGYELCATTHCQVYYGLSGTSPRADEAIRETAGQVLTYNNQLVDALYSSTAGGVTAKFSDVWNGEERPYLQAVIDSAQPIWNLSNQSLADEATFRKFINLKEGFNETGRKFLRWRYPSTLAELNQDLKKYLTNRRHPLADFTTIYDMKVTRRSPSGRILMLEVLTDKGVVELAKNEARSAFGPPRSTLFYLEPTYDANQRLQSVFFVGGGFGHGVGMSQFGSYKLSQLGWSAEQILAFYYPGTQIRQLNEQILGQTPRP</sequence>
<dbReference type="Pfam" id="PF08486">
    <property type="entry name" value="SpoIID"/>
    <property type="match status" value="1"/>
</dbReference>
<evidence type="ECO:0000259" key="1">
    <source>
        <dbReference type="Pfam" id="PF08486"/>
    </source>
</evidence>
<gene>
    <name evidence="2" type="ORF">IQ217_14560</name>
</gene>
<feature type="domain" description="Sporulation stage II protein D amidase enhancer LytB N-terminal" evidence="1">
    <location>
        <begin position="225"/>
        <end position="314"/>
    </location>
</feature>
<dbReference type="PANTHER" id="PTHR30032:SF4">
    <property type="entry name" value="AMIDASE ENHANCER"/>
    <property type="match status" value="1"/>
</dbReference>
<evidence type="ECO:0000313" key="3">
    <source>
        <dbReference type="Proteomes" id="UP000658720"/>
    </source>
</evidence>
<dbReference type="InterPro" id="IPR051922">
    <property type="entry name" value="Bact_Sporulation_Assoc"/>
</dbReference>
<name>A0ABR9VUL3_9SYNC</name>
<dbReference type="EMBL" id="JADEVV010000047">
    <property type="protein sequence ID" value="MBE9255039.1"/>
    <property type="molecule type" value="Genomic_DNA"/>
</dbReference>
<organism evidence="2 3">
    <name type="scientific">Synechocystis salina LEGE 00031</name>
    <dbReference type="NCBI Taxonomy" id="1828736"/>
    <lineage>
        <taxon>Bacteria</taxon>
        <taxon>Bacillati</taxon>
        <taxon>Cyanobacteriota</taxon>
        <taxon>Cyanophyceae</taxon>
        <taxon>Synechococcales</taxon>
        <taxon>Merismopediaceae</taxon>
        <taxon>Synechocystis</taxon>
    </lineage>
</organism>
<accession>A0ABR9VUL3</accession>
<dbReference type="RefSeq" id="WP_194020499.1">
    <property type="nucleotide sequence ID" value="NZ_JADEVV010000047.1"/>
</dbReference>
<protein>
    <submittedName>
        <fullName evidence="2">SpoIID/LytB domain-containing protein</fullName>
    </submittedName>
</protein>
<dbReference type="NCBIfam" id="TIGR02669">
    <property type="entry name" value="SpoIID_LytB"/>
    <property type="match status" value="1"/>
</dbReference>